<feature type="non-terminal residue" evidence="1">
    <location>
        <position position="1"/>
    </location>
</feature>
<evidence type="ECO:0000313" key="2">
    <source>
        <dbReference type="Proteomes" id="UP001303115"/>
    </source>
</evidence>
<gene>
    <name evidence="1" type="ORF">C8A01DRAFT_14659</name>
</gene>
<name>A0AAN6PK70_9PEZI</name>
<keyword evidence="2" id="KW-1185">Reference proteome</keyword>
<dbReference type="Proteomes" id="UP001303115">
    <property type="component" value="Unassembled WGS sequence"/>
</dbReference>
<evidence type="ECO:0000313" key="1">
    <source>
        <dbReference type="EMBL" id="KAK4041593.1"/>
    </source>
</evidence>
<accession>A0AAN6PK70</accession>
<reference evidence="2" key="1">
    <citation type="journal article" date="2023" name="Mol. Phylogenet. Evol.">
        <title>Genome-scale phylogeny and comparative genomics of the fungal order Sordariales.</title>
        <authorList>
            <person name="Hensen N."/>
            <person name="Bonometti L."/>
            <person name="Westerberg I."/>
            <person name="Brannstrom I.O."/>
            <person name="Guillou S."/>
            <person name="Cros-Aarteil S."/>
            <person name="Calhoun S."/>
            <person name="Haridas S."/>
            <person name="Kuo A."/>
            <person name="Mondo S."/>
            <person name="Pangilinan J."/>
            <person name="Riley R."/>
            <person name="LaButti K."/>
            <person name="Andreopoulos B."/>
            <person name="Lipzen A."/>
            <person name="Chen C."/>
            <person name="Yan M."/>
            <person name="Daum C."/>
            <person name="Ng V."/>
            <person name="Clum A."/>
            <person name="Steindorff A."/>
            <person name="Ohm R.A."/>
            <person name="Martin F."/>
            <person name="Silar P."/>
            <person name="Natvig D.O."/>
            <person name="Lalanne C."/>
            <person name="Gautier V."/>
            <person name="Ament-Velasquez S.L."/>
            <person name="Kruys A."/>
            <person name="Hutchinson M.I."/>
            <person name="Powell A.J."/>
            <person name="Barry K."/>
            <person name="Miller A.N."/>
            <person name="Grigoriev I.V."/>
            <person name="Debuchy R."/>
            <person name="Gladieux P."/>
            <person name="Hiltunen Thoren M."/>
            <person name="Johannesson H."/>
        </authorList>
    </citation>
    <scope>NUCLEOTIDE SEQUENCE [LARGE SCALE GENOMIC DNA]</scope>
    <source>
        <strain evidence="2">CBS 284.82</strain>
    </source>
</reference>
<dbReference type="EMBL" id="MU854354">
    <property type="protein sequence ID" value="KAK4041593.1"/>
    <property type="molecule type" value="Genomic_DNA"/>
</dbReference>
<sequence length="143" mass="14896">SAEIGPRLPFGQETSLSTWPEIGFEHADMPSDLSGGRQAHCLAVHGTGDITVDPQYLTFGPDALGLDFSGQVLGVGLPPLFPEGVPDSCYHGETGFYGTELGYPVNVSATYPAQSPCYPTGDSIPGAPVFSVAFPPVSHASDE</sequence>
<comment type="caution">
    <text evidence="1">The sequence shown here is derived from an EMBL/GenBank/DDBJ whole genome shotgun (WGS) entry which is preliminary data.</text>
</comment>
<dbReference type="AlphaFoldDB" id="A0AAN6PK70"/>
<organism evidence="1 2">
    <name type="scientific">Parachaetomium inaequale</name>
    <dbReference type="NCBI Taxonomy" id="2588326"/>
    <lineage>
        <taxon>Eukaryota</taxon>
        <taxon>Fungi</taxon>
        <taxon>Dikarya</taxon>
        <taxon>Ascomycota</taxon>
        <taxon>Pezizomycotina</taxon>
        <taxon>Sordariomycetes</taxon>
        <taxon>Sordariomycetidae</taxon>
        <taxon>Sordariales</taxon>
        <taxon>Chaetomiaceae</taxon>
        <taxon>Parachaetomium</taxon>
    </lineage>
</organism>
<protein>
    <submittedName>
        <fullName evidence="1">Uncharacterized protein</fullName>
    </submittedName>
</protein>
<proteinExistence type="predicted"/>